<keyword evidence="11" id="KW-1185">Reference proteome</keyword>
<feature type="compositionally biased region" description="Acidic residues" evidence="8">
    <location>
        <begin position="1172"/>
        <end position="1181"/>
    </location>
</feature>
<proteinExistence type="inferred from homology"/>
<dbReference type="EMBL" id="KN847532">
    <property type="protein sequence ID" value="KIW07872.1"/>
    <property type="molecule type" value="Genomic_DNA"/>
</dbReference>
<accession>A0A0D1Z4H9</accession>
<feature type="compositionally biased region" description="Polar residues" evidence="8">
    <location>
        <begin position="98"/>
        <end position="121"/>
    </location>
</feature>
<comment type="similarity">
    <text evidence="3">Belongs to the INCENP family.</text>
</comment>
<keyword evidence="6" id="KW-0206">Cytoskeleton</keyword>
<evidence type="ECO:0000256" key="5">
    <source>
        <dbReference type="ARBA" id="ARBA00022829"/>
    </source>
</evidence>
<comment type="subcellular location">
    <subcellularLocation>
        <location evidence="2">Cytoplasm</location>
        <location evidence="2">Cytoskeleton</location>
        <location evidence="2">Spindle</location>
    </subcellularLocation>
    <subcellularLocation>
        <location evidence="1">Nucleus</location>
    </subcellularLocation>
</comment>
<dbReference type="STRING" id="253628.A0A0D1Z4H9"/>
<evidence type="ECO:0000256" key="7">
    <source>
        <dbReference type="ARBA" id="ARBA00023242"/>
    </source>
</evidence>
<dbReference type="VEuPathDB" id="FungiDB:PV09_01786"/>
<feature type="region of interest" description="Disordered" evidence="8">
    <location>
        <begin position="464"/>
        <end position="518"/>
    </location>
</feature>
<feature type="compositionally biased region" description="Basic and acidic residues" evidence="8">
    <location>
        <begin position="744"/>
        <end position="760"/>
    </location>
</feature>
<feature type="compositionally biased region" description="Basic and acidic residues" evidence="8">
    <location>
        <begin position="194"/>
        <end position="210"/>
    </location>
</feature>
<evidence type="ECO:0000256" key="6">
    <source>
        <dbReference type="ARBA" id="ARBA00023212"/>
    </source>
</evidence>
<gene>
    <name evidence="10" type="ORF">PV09_01786</name>
</gene>
<dbReference type="PANTHER" id="PTHR13142">
    <property type="entry name" value="INNER CENTROMERE PROTEIN"/>
    <property type="match status" value="1"/>
</dbReference>
<feature type="compositionally biased region" description="Basic and acidic residues" evidence="8">
    <location>
        <begin position="356"/>
        <end position="365"/>
    </location>
</feature>
<feature type="region of interest" description="Disordered" evidence="8">
    <location>
        <begin position="68"/>
        <end position="309"/>
    </location>
</feature>
<feature type="compositionally biased region" description="Polar residues" evidence="8">
    <location>
        <begin position="690"/>
        <end position="701"/>
    </location>
</feature>
<dbReference type="PANTHER" id="PTHR13142:SF1">
    <property type="entry name" value="INNER CENTROMERE PROTEIN"/>
    <property type="match status" value="1"/>
</dbReference>
<dbReference type="Pfam" id="PF03941">
    <property type="entry name" value="INCENP_ARK-bind"/>
    <property type="match status" value="1"/>
</dbReference>
<dbReference type="Proteomes" id="UP000053259">
    <property type="component" value="Unassembled WGS sequence"/>
</dbReference>
<dbReference type="InParanoid" id="A0A0D1Z4H9"/>
<feature type="compositionally biased region" description="Polar residues" evidence="8">
    <location>
        <begin position="1119"/>
        <end position="1132"/>
    </location>
</feature>
<feature type="compositionally biased region" description="Basic and acidic residues" evidence="8">
    <location>
        <begin position="837"/>
        <end position="930"/>
    </location>
</feature>
<feature type="compositionally biased region" description="Basic residues" evidence="8">
    <location>
        <begin position="69"/>
        <end position="83"/>
    </location>
</feature>
<feature type="compositionally biased region" description="Basic and acidic residues" evidence="8">
    <location>
        <begin position="412"/>
        <end position="421"/>
    </location>
</feature>
<feature type="compositionally biased region" description="Basic and acidic residues" evidence="8">
    <location>
        <begin position="710"/>
        <end position="719"/>
    </location>
</feature>
<feature type="region of interest" description="Disordered" evidence="8">
    <location>
        <begin position="323"/>
        <end position="452"/>
    </location>
</feature>
<feature type="region of interest" description="Disordered" evidence="8">
    <location>
        <begin position="945"/>
        <end position="1082"/>
    </location>
</feature>
<feature type="region of interest" description="Disordered" evidence="8">
    <location>
        <begin position="540"/>
        <end position="559"/>
    </location>
</feature>
<dbReference type="GO" id="GO:0007059">
    <property type="term" value="P:chromosome segregation"/>
    <property type="evidence" value="ECO:0007669"/>
    <property type="project" value="UniProtKB-KW"/>
</dbReference>
<evidence type="ECO:0000256" key="8">
    <source>
        <dbReference type="SAM" id="MobiDB-lite"/>
    </source>
</evidence>
<evidence type="ECO:0000256" key="2">
    <source>
        <dbReference type="ARBA" id="ARBA00004186"/>
    </source>
</evidence>
<feature type="domain" description="Inner centromere protein ARK-binding" evidence="9">
    <location>
        <begin position="1169"/>
        <end position="1222"/>
    </location>
</feature>
<feature type="compositionally biased region" description="Basic and acidic residues" evidence="8">
    <location>
        <begin position="644"/>
        <end position="683"/>
    </location>
</feature>
<evidence type="ECO:0000256" key="3">
    <source>
        <dbReference type="ARBA" id="ARBA00010042"/>
    </source>
</evidence>
<evidence type="ECO:0000259" key="9">
    <source>
        <dbReference type="Pfam" id="PF03941"/>
    </source>
</evidence>
<feature type="compositionally biased region" description="Basic and acidic residues" evidence="8">
    <location>
        <begin position="1245"/>
        <end position="1263"/>
    </location>
</feature>
<keyword evidence="5" id="KW-0159">Chromosome partition</keyword>
<dbReference type="GO" id="GO:0005819">
    <property type="term" value="C:spindle"/>
    <property type="evidence" value="ECO:0007669"/>
    <property type="project" value="UniProtKB-SubCell"/>
</dbReference>
<dbReference type="HOGENOM" id="CLU_003318_1_0_1"/>
<sequence>MMATTRMKIPVGSAPWLIQERRQANELVEMEAEEFSYSVRNEMEWLNEHMSDIFSASNLNVTDIFKTPGKLRGKTPRTARKRNAQGERAPLTDIFAPNAQTSTSPTKTQFYKQVAQIQQQQDENHVEKHPLSAPSPPKQPLLRNKENWDSGYHGITDDEMEVDRLQSPTHGAQSPKKATPQVPVEPERPGSSIGERRTTEETFVSAREDASGTGSKENLRDDDGSTVADEVPEPVEELKPDTAIQPVVDIISATQQTADDSAENMDVDEVRSPSDASSPIKPLLRKSSFTFSSLPSREPLAQKKSIGARSSVLNQARSSFLGRFTGGKSLGGLQQASHAHDDADTMDIDALPKPPLGREDSETTKNHNHSTTQELRNRINMLGQSRDMRTSKSIPNLNASTTQPLYPQLERVQIDKFEGNENARPTTAPAPTSRLEVASSSAAAAEDDEDDWIAPIQSVTQKDALRPDLSRTQTAESVERTNSANDVLLAQPDSPKRKMSPTRPKLPFGHKKAASSSIIESPTKAIMAPSAEHQKAISVSNPNVPSANNSTTPIGSPKRGNFDGAVSATKAKLYSAFRSAKGIFASSAGVSAQAKMEALSPAPKARHAPTEEHVFDNDVAYPSLPQSRVISAESVVSAATASTEGRRTRSSSEKEQKRKDNEAKQIQKMEDELQKIREKERQKAAAHANKLQSPSKETIASQPRAPPSRAESERSKATTEADSGDEMPPPPPPKSMLPTGQPQRLRDPRRIAKPTKEAATKVKPAPVTIRMHVPSQLGHRPVPGPSTAALSQSLHESLPPPPPPKPAITSKASTTSLHSSTSTGNLRTGNPSAAAKKALDAAAKKKEADAKAAQRKADRQREIEQRRQAKQDEERRKLEQERQKQEEERRRVEEERRAEQRRRQAELQKREEAKRAAAERQAAEQKRLEQERLEQQRIEQQRLEQQRLEQQRREQQRAQQEGFAYALKQEKAQNAPQPRADMSGARPISRMMHHDGRPPVQVNPVKPKRALAEEDEQHQRPAIQRNPASYQQHDAKRRKTIDDEEEPTEPRRSVMAGPPVRQSNMGKVNKFPHGYGAAPAPAQHAPSMFIKTVTGQHQIMHGKPNDMSKFANVRPPFADSSQVATASTTNMHKTPGRPISTAHGMKSNPVSAAKSSPHYPNPESIHLPEIATDSEDEDSENEFQAPSWTESPALRQLLTEQQLVDPQSVFGPIAPLRMEEVFRNKERQKKFRERTSSANWSGADRLTEEERQRDREARERLMRDGGWSFIPGQ</sequence>
<feature type="region of interest" description="Disordered" evidence="8">
    <location>
        <begin position="1227"/>
        <end position="1273"/>
    </location>
</feature>
<keyword evidence="4" id="KW-0963">Cytoplasm</keyword>
<feature type="compositionally biased region" description="Polar residues" evidence="8">
    <location>
        <begin position="391"/>
        <end position="405"/>
    </location>
</feature>
<feature type="compositionally biased region" description="Basic and acidic residues" evidence="8">
    <location>
        <begin position="945"/>
        <end position="956"/>
    </location>
</feature>
<feature type="compositionally biased region" description="Polar residues" evidence="8">
    <location>
        <begin position="470"/>
        <end position="485"/>
    </location>
</feature>
<reference evidence="10 11" key="1">
    <citation type="submission" date="2015-01" db="EMBL/GenBank/DDBJ databases">
        <title>The Genome Sequence of Ochroconis gallopava CBS43764.</title>
        <authorList>
            <consortium name="The Broad Institute Genomics Platform"/>
            <person name="Cuomo C."/>
            <person name="de Hoog S."/>
            <person name="Gorbushina A."/>
            <person name="Stielow B."/>
            <person name="Teixiera M."/>
            <person name="Abouelleil A."/>
            <person name="Chapman S.B."/>
            <person name="Priest M."/>
            <person name="Young S.K."/>
            <person name="Wortman J."/>
            <person name="Nusbaum C."/>
            <person name="Birren B."/>
        </authorList>
    </citation>
    <scope>NUCLEOTIDE SEQUENCE [LARGE SCALE GENOMIC DNA]</scope>
    <source>
        <strain evidence="10 11">CBS 43764</strain>
    </source>
</reference>
<feature type="region of interest" description="Disordered" evidence="8">
    <location>
        <begin position="1095"/>
        <end position="1188"/>
    </location>
</feature>
<feature type="compositionally biased region" description="Low complexity" evidence="8">
    <location>
        <begin position="540"/>
        <end position="550"/>
    </location>
</feature>
<protein>
    <recommendedName>
        <fullName evidence="9">Inner centromere protein ARK-binding domain-containing protein</fullName>
    </recommendedName>
</protein>
<evidence type="ECO:0000313" key="11">
    <source>
        <dbReference type="Proteomes" id="UP000053259"/>
    </source>
</evidence>
<dbReference type="InterPro" id="IPR005635">
    <property type="entry name" value="Inner_centromere_prot_ARK-bd"/>
</dbReference>
<dbReference type="RefSeq" id="XP_016217741.1">
    <property type="nucleotide sequence ID" value="XM_016354729.1"/>
</dbReference>
<evidence type="ECO:0000256" key="1">
    <source>
        <dbReference type="ARBA" id="ARBA00004123"/>
    </source>
</evidence>
<organism evidence="10 11">
    <name type="scientific">Verruconis gallopava</name>
    <dbReference type="NCBI Taxonomy" id="253628"/>
    <lineage>
        <taxon>Eukaryota</taxon>
        <taxon>Fungi</taxon>
        <taxon>Dikarya</taxon>
        <taxon>Ascomycota</taxon>
        <taxon>Pezizomycotina</taxon>
        <taxon>Dothideomycetes</taxon>
        <taxon>Pleosporomycetidae</taxon>
        <taxon>Venturiales</taxon>
        <taxon>Sympoventuriaceae</taxon>
        <taxon>Verruconis</taxon>
    </lineage>
</organism>
<evidence type="ECO:0000313" key="10">
    <source>
        <dbReference type="EMBL" id="KIW07872.1"/>
    </source>
</evidence>
<feature type="compositionally biased region" description="Low complexity" evidence="8">
    <location>
        <begin position="809"/>
        <end position="823"/>
    </location>
</feature>
<feature type="region of interest" description="Disordered" evidence="8">
    <location>
        <begin position="638"/>
        <end position="930"/>
    </location>
</feature>
<dbReference type="GeneID" id="27309759"/>
<evidence type="ECO:0000256" key="4">
    <source>
        <dbReference type="ARBA" id="ARBA00022490"/>
    </source>
</evidence>
<name>A0A0D1Z4H9_9PEZI</name>
<dbReference type="OrthoDB" id="6123at2759"/>
<dbReference type="AlphaFoldDB" id="A0A0D1Z4H9"/>
<keyword evidence="7" id="KW-0539">Nucleus</keyword>
<dbReference type="GO" id="GO:0005634">
    <property type="term" value="C:nucleus"/>
    <property type="evidence" value="ECO:0007669"/>
    <property type="project" value="UniProtKB-SubCell"/>
</dbReference>